<protein>
    <submittedName>
        <fullName evidence="1">Tetratricopeptide repeat protein</fullName>
    </submittedName>
</protein>
<dbReference type="AlphaFoldDB" id="A0A2A2ECK8"/>
<sequence length="652" mass="71260">MDTPPSSEPRTIARMLAVLGEQQLADAVDSLIWNGEQNAATPFERYAARELEAAAASQLRYIDELAQLKVSRFEDGSALVVPSIELAQPERETVYAVESALSRIGVYEHVAHRMDGGEGLVGTLSDTDIADAHAHLFPAWSTLVERMRSRPDLGESDDDGVWHTMLAFCTLVESLHLPLRFDARCDFDPSSGVFGIAFEAPTPAQLPLYDFIGGTDVDGAPSWAANTPHTLAQRASAMTLALAALLALAAFTSGRAVTTVLVHAYDDELTMMERPVASARFARASLTDDVMRAIGEAVGDHIDTADPQQLLRLLAPVADVQAGLGEAGRLVLRDAFEVPEALMQHRIPVWKDNRTLPENLQRRLHALNVRSLDVDHDDGIITAQQLDHTVEENPGNPFIAEMELENAITRIEQTRPKGRKPLYCGEGRSRAAVGMLVDDPDVIYWRAPLSLFRAHMALAYSFMQGEQPQSALEHARRCVELAPLTADAYTTLALVTSNIDVTHQEKALEILCEGLRHATTLHDYSKLYLHLALWHDAVGRAETALACVQRALAGRLYPAETAEATQLFIRLPMMLKMSGPMDQDAARRTLEAAGLDIDSYLETAMFVDPVVRGLADAGMPCAAAMCMEAYDDVMVLMQRSLRDGIAKPAANG</sequence>
<evidence type="ECO:0000313" key="1">
    <source>
        <dbReference type="EMBL" id="PAU66994.1"/>
    </source>
</evidence>
<comment type="caution">
    <text evidence="1">The sequence shown here is derived from an EMBL/GenBank/DDBJ whole genome shotgun (WGS) entry which is preliminary data.</text>
</comment>
<organism evidence="1 2">
    <name type="scientific">Bifidobacterium criceti</name>
    <dbReference type="NCBI Taxonomy" id="1960969"/>
    <lineage>
        <taxon>Bacteria</taxon>
        <taxon>Bacillati</taxon>
        <taxon>Actinomycetota</taxon>
        <taxon>Actinomycetes</taxon>
        <taxon>Bifidobacteriales</taxon>
        <taxon>Bifidobacteriaceae</taxon>
        <taxon>Bifidobacterium</taxon>
    </lineage>
</organism>
<dbReference type="SUPFAM" id="SSF48452">
    <property type="entry name" value="TPR-like"/>
    <property type="match status" value="1"/>
</dbReference>
<dbReference type="InterPro" id="IPR011990">
    <property type="entry name" value="TPR-like_helical_dom_sf"/>
</dbReference>
<name>A0A2A2ECK8_9BIFI</name>
<evidence type="ECO:0000313" key="2">
    <source>
        <dbReference type="Proteomes" id="UP000218399"/>
    </source>
</evidence>
<dbReference type="Proteomes" id="UP000218399">
    <property type="component" value="Unassembled WGS sequence"/>
</dbReference>
<dbReference type="OrthoDB" id="3231061at2"/>
<accession>A0A2A2ECK8</accession>
<dbReference type="EMBL" id="MVOH01000017">
    <property type="protein sequence ID" value="PAU66994.1"/>
    <property type="molecule type" value="Genomic_DNA"/>
</dbReference>
<keyword evidence="2" id="KW-1185">Reference proteome</keyword>
<proteinExistence type="predicted"/>
<gene>
    <name evidence="1" type="ORF">B1526_1494</name>
</gene>
<dbReference type="RefSeq" id="WP_095615461.1">
    <property type="nucleotide sequence ID" value="NZ_MVOH01000017.1"/>
</dbReference>
<reference evidence="1 2" key="1">
    <citation type="journal article" date="2017" name="ISME J.">
        <title>Unveiling bifidobacterial biogeography across the mammalian branch of the tree of life.</title>
        <authorList>
            <person name="Milani C."/>
            <person name="Mangifesta M."/>
            <person name="Mancabelli L."/>
            <person name="Lugli G.A."/>
            <person name="James K."/>
            <person name="Duranti S."/>
            <person name="Turroni F."/>
            <person name="Ferrario C."/>
            <person name="Ossiprandi M.C."/>
            <person name="van Sinderen D."/>
            <person name="Ventura M."/>
        </authorList>
    </citation>
    <scope>NUCLEOTIDE SEQUENCE [LARGE SCALE GENOMIC DNA]</scope>
    <source>
        <strain evidence="2">Ham19E</strain>
    </source>
</reference>
<dbReference type="Gene3D" id="1.25.40.10">
    <property type="entry name" value="Tetratricopeptide repeat domain"/>
    <property type="match status" value="1"/>
</dbReference>